<reference evidence="3" key="1">
    <citation type="submission" date="2021-01" db="EMBL/GenBank/DDBJ databases">
        <title>Whole genome shotgun sequence of Virgisporangium ochraceum NBRC 16418.</title>
        <authorList>
            <person name="Komaki H."/>
            <person name="Tamura T."/>
        </authorList>
    </citation>
    <scope>NUCLEOTIDE SEQUENCE</scope>
    <source>
        <strain evidence="3">NBRC 16418</strain>
    </source>
</reference>
<accession>A0A8J3ZSU6</accession>
<gene>
    <name evidence="3" type="ORF">Voc01_026720</name>
</gene>
<keyword evidence="2" id="KW-1133">Transmembrane helix</keyword>
<comment type="caution">
    <text evidence="3">The sequence shown here is derived from an EMBL/GenBank/DDBJ whole genome shotgun (WGS) entry which is preliminary data.</text>
</comment>
<keyword evidence="2" id="KW-0812">Transmembrane</keyword>
<proteinExistence type="predicted"/>
<evidence type="ECO:0000256" key="1">
    <source>
        <dbReference type="SAM" id="MobiDB-lite"/>
    </source>
</evidence>
<dbReference type="EMBL" id="BOPH01000031">
    <property type="protein sequence ID" value="GIJ67755.1"/>
    <property type="molecule type" value="Genomic_DNA"/>
</dbReference>
<dbReference type="AlphaFoldDB" id="A0A8J3ZSU6"/>
<keyword evidence="4" id="KW-1185">Reference proteome</keyword>
<evidence type="ECO:0000313" key="3">
    <source>
        <dbReference type="EMBL" id="GIJ67755.1"/>
    </source>
</evidence>
<keyword evidence="2" id="KW-0472">Membrane</keyword>
<dbReference type="RefSeq" id="WP_203927703.1">
    <property type="nucleotide sequence ID" value="NZ_BOPH01000031.1"/>
</dbReference>
<feature type="compositionally biased region" description="Pro residues" evidence="1">
    <location>
        <begin position="15"/>
        <end position="32"/>
    </location>
</feature>
<name>A0A8J3ZSU6_9ACTN</name>
<protein>
    <submittedName>
        <fullName evidence="3">Uncharacterized protein</fullName>
    </submittedName>
</protein>
<evidence type="ECO:0000313" key="4">
    <source>
        <dbReference type="Proteomes" id="UP000635606"/>
    </source>
</evidence>
<sequence length="172" mass="17680">MSYNPAGGVGVDPGPSVPPPPPGPGAAPPFASPPTERDKRRTWVAIGVAAAVLVLCCVGGVGGIGVVIWGGVEQSKDQAAAVVGEFLDRIDQSESAEARRLVCEDLPPRVSANELVNRTASIEFRSYEVGEPTITNTIDVPVTLTTGSSTLRQLYLVGAEGTSACILDILAG</sequence>
<dbReference type="Proteomes" id="UP000635606">
    <property type="component" value="Unassembled WGS sequence"/>
</dbReference>
<evidence type="ECO:0000256" key="2">
    <source>
        <dbReference type="SAM" id="Phobius"/>
    </source>
</evidence>
<feature type="region of interest" description="Disordered" evidence="1">
    <location>
        <begin position="1"/>
        <end position="36"/>
    </location>
</feature>
<organism evidence="3 4">
    <name type="scientific">Virgisporangium ochraceum</name>
    <dbReference type="NCBI Taxonomy" id="65505"/>
    <lineage>
        <taxon>Bacteria</taxon>
        <taxon>Bacillati</taxon>
        <taxon>Actinomycetota</taxon>
        <taxon>Actinomycetes</taxon>
        <taxon>Micromonosporales</taxon>
        <taxon>Micromonosporaceae</taxon>
        <taxon>Virgisporangium</taxon>
    </lineage>
</organism>
<feature type="transmembrane region" description="Helical" evidence="2">
    <location>
        <begin position="43"/>
        <end position="69"/>
    </location>
</feature>